<dbReference type="Proteomes" id="UP001152622">
    <property type="component" value="Chromosome 13"/>
</dbReference>
<organism evidence="2 3">
    <name type="scientific">Synaphobranchus kaupii</name>
    <name type="common">Kaup's arrowtooth eel</name>
    <dbReference type="NCBI Taxonomy" id="118154"/>
    <lineage>
        <taxon>Eukaryota</taxon>
        <taxon>Metazoa</taxon>
        <taxon>Chordata</taxon>
        <taxon>Craniata</taxon>
        <taxon>Vertebrata</taxon>
        <taxon>Euteleostomi</taxon>
        <taxon>Actinopterygii</taxon>
        <taxon>Neopterygii</taxon>
        <taxon>Teleostei</taxon>
        <taxon>Anguilliformes</taxon>
        <taxon>Synaphobranchidae</taxon>
        <taxon>Synaphobranchus</taxon>
    </lineage>
</organism>
<dbReference type="EMBL" id="JAINUF010000013">
    <property type="protein sequence ID" value="KAJ8344060.1"/>
    <property type="molecule type" value="Genomic_DNA"/>
</dbReference>
<name>A0A9Q1ES76_SYNKA</name>
<feature type="region of interest" description="Disordered" evidence="1">
    <location>
        <begin position="111"/>
        <end position="130"/>
    </location>
</feature>
<protein>
    <submittedName>
        <fullName evidence="2">Uncharacterized protein</fullName>
    </submittedName>
</protein>
<feature type="region of interest" description="Disordered" evidence="1">
    <location>
        <begin position="195"/>
        <end position="221"/>
    </location>
</feature>
<evidence type="ECO:0000313" key="2">
    <source>
        <dbReference type="EMBL" id="KAJ8344060.1"/>
    </source>
</evidence>
<dbReference type="AlphaFoldDB" id="A0A9Q1ES76"/>
<accession>A0A9Q1ES76</accession>
<keyword evidence="3" id="KW-1185">Reference proteome</keyword>
<comment type="caution">
    <text evidence="2">The sequence shown here is derived from an EMBL/GenBank/DDBJ whole genome shotgun (WGS) entry which is preliminary data.</text>
</comment>
<sequence length="461" mass="49225">MFRPVSLALRRAGGPLAKDEGQGDHAELLVLLPTTHFDRSRPQSGVWVHFICIKQPKALLKRREGGRRHTPQTLSGQCRGAALPSCFSSVPAGPERPLAASLKLRQSLLPPQKGTAAGAGHQRARSTAENINSLVQGRTEGSIWMGGLNGTLWNSLPWLELAAGSSKGVKAEPGLWSPSSRVRLVIERLLTGGLRGQQSTQAARSPSAHLRAGSPGRFRFPARPKWRRTIAAGEVRAQSRESAQFDRAVRGITQRGGSDPSAQKLPVAFYRRDSAPKPPGGVWPVSKSKMGHGEGPLILRGQSGLGKGGRENRCVTAQARESTGACSFLKQCSARAPVYRGACDTVVPLPGCVCSLVCTARELETAGWNKDRILWGCGTQQWRVGFAQAQSSNADKPASMTCCKAPGIPHFWQAVDTRCSAALLQHCTAAVTVTSSGGGGAAQECRANPSLNIQARHTFEH</sequence>
<gene>
    <name evidence="2" type="ORF">SKAU_G00313890</name>
</gene>
<reference evidence="2" key="1">
    <citation type="journal article" date="2023" name="Science">
        <title>Genome structures resolve the early diversification of teleost fishes.</title>
        <authorList>
            <person name="Parey E."/>
            <person name="Louis A."/>
            <person name="Montfort J."/>
            <person name="Bouchez O."/>
            <person name="Roques C."/>
            <person name="Iampietro C."/>
            <person name="Lluch J."/>
            <person name="Castinel A."/>
            <person name="Donnadieu C."/>
            <person name="Desvignes T."/>
            <person name="Floi Bucao C."/>
            <person name="Jouanno E."/>
            <person name="Wen M."/>
            <person name="Mejri S."/>
            <person name="Dirks R."/>
            <person name="Jansen H."/>
            <person name="Henkel C."/>
            <person name="Chen W.J."/>
            <person name="Zahm M."/>
            <person name="Cabau C."/>
            <person name="Klopp C."/>
            <person name="Thompson A.W."/>
            <person name="Robinson-Rechavi M."/>
            <person name="Braasch I."/>
            <person name="Lecointre G."/>
            <person name="Bobe J."/>
            <person name="Postlethwait J.H."/>
            <person name="Berthelot C."/>
            <person name="Roest Crollius H."/>
            <person name="Guiguen Y."/>
        </authorList>
    </citation>
    <scope>NUCLEOTIDE SEQUENCE</scope>
    <source>
        <strain evidence="2">WJC10195</strain>
    </source>
</reference>
<proteinExistence type="predicted"/>
<evidence type="ECO:0000313" key="3">
    <source>
        <dbReference type="Proteomes" id="UP001152622"/>
    </source>
</evidence>
<evidence type="ECO:0000256" key="1">
    <source>
        <dbReference type="SAM" id="MobiDB-lite"/>
    </source>
</evidence>